<sequence length="177" mass="19786">MLFSFGGWILVPIVICYSGTPLDGLCRRYLWMTLFLYNQGLLFFLDTKEERGESRRSVKNDSEEKNTKLQSCGISSYHPVISSASQLSLDSLTGTVGPLGQAISSDQHANRLLLYSILNTSFGYSKPQVSDAHGMVVLLTDCSASHLVSQRASTRPIHIRQAHRSHYNIPQNLQRKP</sequence>
<name>A0A9Q8SBK1_9PEZI</name>
<proteinExistence type="predicted"/>
<evidence type="ECO:0000313" key="3">
    <source>
        <dbReference type="Proteomes" id="UP000830671"/>
    </source>
</evidence>
<dbReference type="GeneID" id="73335100"/>
<keyword evidence="1" id="KW-0732">Signal</keyword>
<accession>A0A9Q8SBK1</accession>
<dbReference type="Proteomes" id="UP000830671">
    <property type="component" value="Chromosome 1"/>
</dbReference>
<feature type="chain" id="PRO_5040288406" evidence="1">
    <location>
        <begin position="19"/>
        <end position="177"/>
    </location>
</feature>
<feature type="signal peptide" evidence="1">
    <location>
        <begin position="1"/>
        <end position="18"/>
    </location>
</feature>
<dbReference type="EMBL" id="CP019471">
    <property type="protein sequence ID" value="UQC74397.1"/>
    <property type="molecule type" value="Genomic_DNA"/>
</dbReference>
<keyword evidence="3" id="KW-1185">Reference proteome</keyword>
<organism evidence="2 3">
    <name type="scientific">Colletotrichum lupini</name>
    <dbReference type="NCBI Taxonomy" id="145971"/>
    <lineage>
        <taxon>Eukaryota</taxon>
        <taxon>Fungi</taxon>
        <taxon>Dikarya</taxon>
        <taxon>Ascomycota</taxon>
        <taxon>Pezizomycotina</taxon>
        <taxon>Sordariomycetes</taxon>
        <taxon>Hypocreomycetidae</taxon>
        <taxon>Glomerellales</taxon>
        <taxon>Glomerellaceae</taxon>
        <taxon>Colletotrichum</taxon>
        <taxon>Colletotrichum acutatum species complex</taxon>
    </lineage>
</organism>
<gene>
    <name evidence="2" type="ORF">CLUP02_01047</name>
</gene>
<reference evidence="2" key="1">
    <citation type="journal article" date="2021" name="Mol. Plant Microbe Interact.">
        <title>Complete Genome Sequence of the Plant-Pathogenic Fungus Colletotrichum lupini.</title>
        <authorList>
            <person name="Baroncelli R."/>
            <person name="Pensec F."/>
            <person name="Da Lio D."/>
            <person name="Boufleur T."/>
            <person name="Vicente I."/>
            <person name="Sarrocco S."/>
            <person name="Picot A."/>
            <person name="Baraldi E."/>
            <person name="Sukno S."/>
            <person name="Thon M."/>
            <person name="Le Floch G."/>
        </authorList>
    </citation>
    <scope>NUCLEOTIDE SEQUENCE</scope>
    <source>
        <strain evidence="2">IMI 504893</strain>
    </source>
</reference>
<dbReference type="AlphaFoldDB" id="A0A9Q8SBK1"/>
<protein>
    <submittedName>
        <fullName evidence="2">Uncharacterized protein</fullName>
    </submittedName>
</protein>
<evidence type="ECO:0000256" key="1">
    <source>
        <dbReference type="SAM" id="SignalP"/>
    </source>
</evidence>
<evidence type="ECO:0000313" key="2">
    <source>
        <dbReference type="EMBL" id="UQC74397.1"/>
    </source>
</evidence>
<dbReference type="KEGG" id="clup:CLUP02_01047"/>
<dbReference type="RefSeq" id="XP_049136047.1">
    <property type="nucleotide sequence ID" value="XM_049280090.1"/>
</dbReference>